<dbReference type="Gene3D" id="1.20.120.450">
    <property type="entry name" value="dinb family like domain"/>
    <property type="match status" value="1"/>
</dbReference>
<evidence type="ECO:0000256" key="1">
    <source>
        <dbReference type="SAM" id="Coils"/>
    </source>
</evidence>
<sequence length="240" mass="29066">MLVEQQEVLILKTEKEEEWCKVEMINISLYCNDLMDSDMKGARNYRIPLTSKEVRGMRLSSVIIMHQDLWPLFEEIQTMRNKYFNTELFKSSIHTRIVPDKWSVAESIYHCYLLLKLTRITSAYYLPIACFYMKFRRPKVKRYIDDMENIYRKKTMKAPFILKPKMKKEYTLKELRDLLEEETEKMKACVSSLTKEQCYWIRYPDPVPKYPNVMQVMKLLKIHEEHHYTVVTKRECQFRG</sequence>
<dbReference type="AlphaFoldDB" id="A0AB39HMQ4"/>
<dbReference type="RefSeq" id="WP_368653909.1">
    <property type="nucleotide sequence ID" value="NZ_CP162599.1"/>
</dbReference>
<evidence type="ECO:0000313" key="3">
    <source>
        <dbReference type="EMBL" id="XDK33227.1"/>
    </source>
</evidence>
<feature type="coiled-coil region" evidence="1">
    <location>
        <begin position="165"/>
        <end position="192"/>
    </location>
</feature>
<dbReference type="Pfam" id="PF12867">
    <property type="entry name" value="DinB_2"/>
    <property type="match status" value="1"/>
</dbReference>
<organism evidence="3">
    <name type="scientific">Ornithinibacillus sp. 4-3</name>
    <dbReference type="NCBI Taxonomy" id="3231488"/>
    <lineage>
        <taxon>Bacteria</taxon>
        <taxon>Bacillati</taxon>
        <taxon>Bacillota</taxon>
        <taxon>Bacilli</taxon>
        <taxon>Bacillales</taxon>
        <taxon>Bacillaceae</taxon>
        <taxon>Ornithinibacillus</taxon>
    </lineage>
</organism>
<evidence type="ECO:0000259" key="2">
    <source>
        <dbReference type="Pfam" id="PF12867"/>
    </source>
</evidence>
<name>A0AB39HMQ4_9BACI</name>
<accession>A0AB39HMQ4</accession>
<gene>
    <name evidence="3" type="ORF">AB4Y30_02340</name>
</gene>
<dbReference type="InterPro" id="IPR034660">
    <property type="entry name" value="DinB/YfiT-like"/>
</dbReference>
<keyword evidence="1" id="KW-0175">Coiled coil</keyword>
<proteinExistence type="predicted"/>
<dbReference type="EMBL" id="CP162599">
    <property type="protein sequence ID" value="XDK33227.1"/>
    <property type="molecule type" value="Genomic_DNA"/>
</dbReference>
<feature type="domain" description="DinB-like" evidence="2">
    <location>
        <begin position="93"/>
        <end position="229"/>
    </location>
</feature>
<protein>
    <submittedName>
        <fullName evidence="3">DinB family protein</fullName>
    </submittedName>
</protein>
<dbReference type="InterPro" id="IPR024775">
    <property type="entry name" value="DinB-like"/>
</dbReference>
<reference evidence="3" key="1">
    <citation type="submission" date="2024-07" db="EMBL/GenBank/DDBJ databases">
        <title>Halotolerant mesophilic bacterium Ornithinibacillus sp. 4-3, sp. nov., isolated from soil.</title>
        <authorList>
            <person name="Sidarenka A.V."/>
            <person name="Guliayeva D.E."/>
            <person name="Leanovich S.I."/>
            <person name="Hileuskaya K.S."/>
            <person name="Akhremchuk A.E."/>
            <person name="Sikolenko M.A."/>
            <person name="Valentovich L.N."/>
        </authorList>
    </citation>
    <scope>NUCLEOTIDE SEQUENCE</scope>
    <source>
        <strain evidence="3">4-3</strain>
    </source>
</reference>
<dbReference type="SUPFAM" id="SSF109854">
    <property type="entry name" value="DinB/YfiT-like putative metalloenzymes"/>
    <property type="match status" value="1"/>
</dbReference>